<dbReference type="AlphaFoldDB" id="A0A9J7H2L6"/>
<organism evidence="2 3">
    <name type="scientific">Cricetulus griseus</name>
    <name type="common">Chinese hamster</name>
    <name type="synonym">Cricetulus barabensis griseus</name>
    <dbReference type="NCBI Taxonomy" id="10029"/>
    <lineage>
        <taxon>Eukaryota</taxon>
        <taxon>Metazoa</taxon>
        <taxon>Chordata</taxon>
        <taxon>Craniata</taxon>
        <taxon>Vertebrata</taxon>
        <taxon>Euteleostomi</taxon>
        <taxon>Mammalia</taxon>
        <taxon>Eutheria</taxon>
        <taxon>Euarchontoglires</taxon>
        <taxon>Glires</taxon>
        <taxon>Rodentia</taxon>
        <taxon>Myomorpha</taxon>
        <taxon>Muroidea</taxon>
        <taxon>Cricetidae</taxon>
        <taxon>Cricetinae</taxon>
        <taxon>Cricetulus</taxon>
    </lineage>
</organism>
<evidence type="ECO:0000256" key="1">
    <source>
        <dbReference type="SAM" id="MobiDB-lite"/>
    </source>
</evidence>
<feature type="region of interest" description="Disordered" evidence="1">
    <location>
        <begin position="40"/>
        <end position="219"/>
    </location>
</feature>
<reference evidence="2" key="2">
    <citation type="journal article" date="2020" name="Biotechnol. Bioeng.">
        <title>Chromosome-scale scaffolds for the Chinese hamster reference genome assembly to facilitate the study of the CHO epigenome.</title>
        <authorList>
            <person name="Hilliard W."/>
            <person name="MacDonald M."/>
            <person name="Lee K.H."/>
        </authorList>
    </citation>
    <scope>NUCLEOTIDE SEQUENCE [LARGE SCALE GENOMIC DNA]</scope>
    <source>
        <strain evidence="2">17A/GY</strain>
    </source>
</reference>
<name>A0A9J7H2L6_CRIGR</name>
<evidence type="ECO:0000313" key="2">
    <source>
        <dbReference type="Proteomes" id="UP001108280"/>
    </source>
</evidence>
<dbReference type="Proteomes" id="UP001108280">
    <property type="component" value="Chromosome 6"/>
</dbReference>
<reference evidence="3" key="3">
    <citation type="submission" date="2025-08" db="UniProtKB">
        <authorList>
            <consortium name="RefSeq"/>
        </authorList>
    </citation>
    <scope>IDENTIFICATION</scope>
    <source>
        <strain evidence="3">17A/GY</strain>
        <tissue evidence="3">Liver</tissue>
    </source>
</reference>
<accession>A0A9J7H2L6</accession>
<feature type="region of interest" description="Disordered" evidence="1">
    <location>
        <begin position="242"/>
        <end position="283"/>
    </location>
</feature>
<gene>
    <name evidence="3" type="primary">LOC118239111</name>
</gene>
<dbReference type="OrthoDB" id="9633120at2759"/>
<dbReference type="RefSeq" id="XP_035302958.1">
    <property type="nucleotide sequence ID" value="XM_035447067.1"/>
</dbReference>
<reference evidence="2" key="1">
    <citation type="journal article" date="2018" name="Biotechnol. Bioeng.">
        <title>A reference genome of the Chinese hamster based on a hybrid assembly strategy.</title>
        <authorList>
            <person name="Rupp O."/>
            <person name="MacDonald M.L."/>
            <person name="Li S."/>
            <person name="Dhiman H."/>
            <person name="Polson S."/>
            <person name="Griep S."/>
            <person name="Heffner K."/>
            <person name="Hernandez I."/>
            <person name="Brinkrolf K."/>
            <person name="Jadhav V."/>
            <person name="Samoudi M."/>
            <person name="Hao H."/>
            <person name="Kingham B."/>
            <person name="Goesmann A."/>
            <person name="Betenbaugh M.J."/>
            <person name="Lewis N.E."/>
            <person name="Borth N."/>
            <person name="Lee K.H."/>
        </authorList>
    </citation>
    <scope>NUCLEOTIDE SEQUENCE [LARGE SCALE GENOMIC DNA]</scope>
    <source>
        <strain evidence="2">17A/GY</strain>
    </source>
</reference>
<proteinExistence type="predicted"/>
<evidence type="ECO:0000313" key="3">
    <source>
        <dbReference type="RefSeq" id="XP_035302958.1"/>
    </source>
</evidence>
<dbReference type="KEGG" id="cge:118239111"/>
<feature type="compositionally biased region" description="Basic and acidic residues" evidence="1">
    <location>
        <begin position="185"/>
        <end position="201"/>
    </location>
</feature>
<keyword evidence="2" id="KW-1185">Reference proteome</keyword>
<feature type="compositionally biased region" description="Low complexity" evidence="1">
    <location>
        <begin position="57"/>
        <end position="69"/>
    </location>
</feature>
<sequence>MAVLLFPEGSVVRDRDSELSSTLKPKKALLAWLRSLGGGVSPNTSSLPQGSWGGSGLLSSSSDRSGSLGAERRWPSGSSGKRQLREPRPWGDPAQAAARMEETSSGAGATGDGLPPQLSSPTAWRGLLQGPTSRRGLCLGPGGGGSRGTRQAQRGKRAASWGRSQEHTAPRPLIVSPLPPGGKQEACRLAERRTGSRANERSRRRAWRQMSAGKRGGTSGRAVTLFPPFGLEAPPFVFPAQSIKIGKKKSPDRSGRVRRRFPHPLPPPPPSLLTMCKAAGSPA</sequence>
<dbReference type="GeneID" id="118239111"/>
<protein>
    <submittedName>
        <fullName evidence="3">Uncharacterized protein LOC118239111</fullName>
    </submittedName>
</protein>